<dbReference type="Proteomes" id="UP000244906">
    <property type="component" value="Unassembled WGS sequence"/>
</dbReference>
<dbReference type="AlphaFoldDB" id="A0A2V1GNR4"/>
<comment type="similarity">
    <text evidence="1">Belongs to the LysR transcriptional regulatory family.</text>
</comment>
<protein>
    <submittedName>
        <fullName evidence="7">LysR family transcriptional regulator</fullName>
    </submittedName>
</protein>
<reference evidence="7 8" key="1">
    <citation type="submission" date="2018-04" db="EMBL/GenBank/DDBJ databases">
        <title>Thalassorhabdus spongiae gen. nov., sp. nov., isolated from a marine sponge in South-West Iceland.</title>
        <authorList>
            <person name="Knobloch S."/>
            <person name="Daussin A."/>
            <person name="Johannsson R."/>
            <person name="Marteinsson V.T."/>
        </authorList>
    </citation>
    <scope>NUCLEOTIDE SEQUENCE [LARGE SCALE GENOMIC DNA]</scope>
    <source>
        <strain evidence="7 8">Hp12</strain>
    </source>
</reference>
<gene>
    <name evidence="7" type="ORF">DC094_20790</name>
</gene>
<keyword evidence="5" id="KW-0804">Transcription</keyword>
<evidence type="ECO:0000259" key="6">
    <source>
        <dbReference type="PROSITE" id="PS50931"/>
    </source>
</evidence>
<keyword evidence="2" id="KW-0805">Transcription regulation</keyword>
<comment type="caution">
    <text evidence="7">The sequence shown here is derived from an EMBL/GenBank/DDBJ whole genome shotgun (WGS) entry which is preliminary data.</text>
</comment>
<dbReference type="PANTHER" id="PTHR30346">
    <property type="entry name" value="TRANSCRIPTIONAL DUAL REGULATOR HCAR-RELATED"/>
    <property type="match status" value="1"/>
</dbReference>
<dbReference type="PANTHER" id="PTHR30346:SF26">
    <property type="entry name" value="HYDROGEN PEROXIDE-INDUCIBLE GENES ACTIVATOR"/>
    <property type="match status" value="1"/>
</dbReference>
<dbReference type="PRINTS" id="PR00039">
    <property type="entry name" value="HTHLYSR"/>
</dbReference>
<dbReference type="InterPro" id="IPR000847">
    <property type="entry name" value="LysR_HTH_N"/>
</dbReference>
<keyword evidence="8" id="KW-1185">Reference proteome</keyword>
<evidence type="ECO:0000313" key="7">
    <source>
        <dbReference type="EMBL" id="PVZ63523.1"/>
    </source>
</evidence>
<dbReference type="InterPro" id="IPR036390">
    <property type="entry name" value="WH_DNA-bd_sf"/>
</dbReference>
<dbReference type="Gene3D" id="3.40.190.10">
    <property type="entry name" value="Periplasmic binding protein-like II"/>
    <property type="match status" value="2"/>
</dbReference>
<dbReference type="Pfam" id="PF00126">
    <property type="entry name" value="HTH_1"/>
    <property type="match status" value="1"/>
</dbReference>
<dbReference type="GO" id="GO:0003677">
    <property type="term" value="F:DNA binding"/>
    <property type="evidence" value="ECO:0007669"/>
    <property type="project" value="UniProtKB-KW"/>
</dbReference>
<dbReference type="InterPro" id="IPR036388">
    <property type="entry name" value="WH-like_DNA-bd_sf"/>
</dbReference>
<keyword evidence="4" id="KW-0010">Activator</keyword>
<dbReference type="GO" id="GO:0032993">
    <property type="term" value="C:protein-DNA complex"/>
    <property type="evidence" value="ECO:0007669"/>
    <property type="project" value="TreeGrafter"/>
</dbReference>
<dbReference type="PROSITE" id="PS50931">
    <property type="entry name" value="HTH_LYSR"/>
    <property type="match status" value="1"/>
</dbReference>
<evidence type="ECO:0000256" key="3">
    <source>
        <dbReference type="ARBA" id="ARBA00023125"/>
    </source>
</evidence>
<evidence type="ECO:0000256" key="1">
    <source>
        <dbReference type="ARBA" id="ARBA00009437"/>
    </source>
</evidence>
<proteinExistence type="inferred from homology"/>
<evidence type="ECO:0000256" key="4">
    <source>
        <dbReference type="ARBA" id="ARBA00023159"/>
    </source>
</evidence>
<dbReference type="CDD" id="cd05466">
    <property type="entry name" value="PBP2_LTTR_substrate"/>
    <property type="match status" value="1"/>
</dbReference>
<keyword evidence="3" id="KW-0238">DNA-binding</keyword>
<dbReference type="Gene3D" id="1.10.10.10">
    <property type="entry name" value="Winged helix-like DNA-binding domain superfamily/Winged helix DNA-binding domain"/>
    <property type="match status" value="1"/>
</dbReference>
<evidence type="ECO:0000313" key="8">
    <source>
        <dbReference type="Proteomes" id="UP000244906"/>
    </source>
</evidence>
<feature type="domain" description="HTH lysR-type" evidence="6">
    <location>
        <begin position="1"/>
        <end position="58"/>
    </location>
</feature>
<dbReference type="SUPFAM" id="SSF46785">
    <property type="entry name" value="Winged helix' DNA-binding domain"/>
    <property type="match status" value="1"/>
</dbReference>
<evidence type="ECO:0000256" key="5">
    <source>
        <dbReference type="ARBA" id="ARBA00023163"/>
    </source>
</evidence>
<dbReference type="SUPFAM" id="SSF53850">
    <property type="entry name" value="Periplasmic binding protein-like II"/>
    <property type="match status" value="1"/>
</dbReference>
<dbReference type="Pfam" id="PF03466">
    <property type="entry name" value="LysR_substrate"/>
    <property type="match status" value="1"/>
</dbReference>
<dbReference type="InterPro" id="IPR005119">
    <property type="entry name" value="LysR_subst-bd"/>
</dbReference>
<name>A0A2V1GNR4_9GAMM</name>
<dbReference type="EMBL" id="QDDL01000015">
    <property type="protein sequence ID" value="PVZ63523.1"/>
    <property type="molecule type" value="Genomic_DNA"/>
</dbReference>
<organism evidence="7 8">
    <name type="scientific">Pelagibaculum spongiae</name>
    <dbReference type="NCBI Taxonomy" id="2080658"/>
    <lineage>
        <taxon>Bacteria</taxon>
        <taxon>Pseudomonadati</taxon>
        <taxon>Pseudomonadota</taxon>
        <taxon>Gammaproteobacteria</taxon>
        <taxon>Oceanospirillales</taxon>
        <taxon>Pelagibaculum</taxon>
    </lineage>
</organism>
<dbReference type="GO" id="GO:0003700">
    <property type="term" value="F:DNA-binding transcription factor activity"/>
    <property type="evidence" value="ECO:0007669"/>
    <property type="project" value="InterPro"/>
</dbReference>
<sequence length="280" mass="31717">MDLRLLKFFIATYEEKNITRAANRCFISQPSLSAGLKQLEQELSSQLFIRHKKGVALTEEAHYLYPMARRLINDATRLPELFKERSQNQPLSLGVFPDLSPSRLAQLLASVYQDIDYLALELLDHTQSADATLTLDILKKEDEIFLPLWEEDYLLCCPPDHPLAQQETVKPEQLHEFDFIECPPCEAHQQTVSLLACSGLRLNMVAKAEHKAQVKNLVQAGLGISFLPDGMLENTPDLEIRRIDGPRMFRRIGLAYSASKSISPVLARVIELKSRNLGSF</sequence>
<accession>A0A2V1GNR4</accession>
<evidence type="ECO:0000256" key="2">
    <source>
        <dbReference type="ARBA" id="ARBA00023015"/>
    </source>
</evidence>
<dbReference type="RefSeq" id="WP_116689042.1">
    <property type="nucleotide sequence ID" value="NZ_CAWNYD010000015.1"/>
</dbReference>
<dbReference type="FunFam" id="1.10.10.10:FF:000001">
    <property type="entry name" value="LysR family transcriptional regulator"/>
    <property type="match status" value="1"/>
</dbReference>
<dbReference type="OrthoDB" id="6624490at2"/>